<comment type="caution">
    <text evidence="1">The sequence shown here is derived from an EMBL/GenBank/DDBJ whole genome shotgun (WGS) entry which is preliminary data.</text>
</comment>
<dbReference type="EMBL" id="JPRI01000001">
    <property type="protein sequence ID" value="KFF28120.1"/>
    <property type="molecule type" value="Genomic_DNA"/>
</dbReference>
<organism evidence="1 2">
    <name type="scientific">Chryseobacterium vrystaatense</name>
    <dbReference type="NCBI Taxonomy" id="307480"/>
    <lineage>
        <taxon>Bacteria</taxon>
        <taxon>Pseudomonadati</taxon>
        <taxon>Bacteroidota</taxon>
        <taxon>Flavobacteriia</taxon>
        <taxon>Flavobacteriales</taxon>
        <taxon>Weeksellaceae</taxon>
        <taxon>Chryseobacterium group</taxon>
        <taxon>Chryseobacterium</taxon>
    </lineage>
</organism>
<accession>A0ABR4USL4</accession>
<evidence type="ECO:0000313" key="1">
    <source>
        <dbReference type="EMBL" id="KFF28120.1"/>
    </source>
</evidence>
<evidence type="ECO:0000313" key="2">
    <source>
        <dbReference type="Proteomes" id="UP000028719"/>
    </source>
</evidence>
<gene>
    <name evidence="1" type="ORF">IW16_02575</name>
</gene>
<reference evidence="1 2" key="1">
    <citation type="submission" date="2014-07" db="EMBL/GenBank/DDBJ databases">
        <title>Genome of Chryseobacterium vrystaatense LMG 22846.</title>
        <authorList>
            <person name="Pipes S.E."/>
            <person name="Stropko S.J."/>
            <person name="Newman J.D."/>
        </authorList>
    </citation>
    <scope>NUCLEOTIDE SEQUENCE [LARGE SCALE GENOMIC DNA]</scope>
    <source>
        <strain evidence="1 2">LMG 22846</strain>
    </source>
</reference>
<evidence type="ECO:0008006" key="3">
    <source>
        <dbReference type="Google" id="ProtNLM"/>
    </source>
</evidence>
<name>A0ABR4USL4_9FLAO</name>
<keyword evidence="2" id="KW-1185">Reference proteome</keyword>
<proteinExistence type="predicted"/>
<sequence length="304" mass="35354">MLLPFSVSHERPKKMKYSYLSKTIFPFLLFSFAILSAQKIIIINNAGESINVKSGKKEITINGNDKKEFSETKRISISGPKDLNRFINIFLEPSDQLVIAVEKNTTIHYSGDQASLHQYINEQLNIDTFGSINLYENAGNNKKAGELKNISELLLVNIMKKANLRNILITQNDKDSTKRLKNHIKYSWLNTLFPSIGRADMDFRKEVINYYFKKYIEPDIEKYSCGNSLQYNVLEILAKNKDILQAKLPVYPIVEHTDADNINQYLPQNCQKQYFRNKYNYLEHINGHSKAYYKKVLKEKFNDE</sequence>
<protein>
    <recommendedName>
        <fullName evidence="3">DUF4369 domain-containing protein</fullName>
    </recommendedName>
</protein>
<dbReference type="Proteomes" id="UP000028719">
    <property type="component" value="Unassembled WGS sequence"/>
</dbReference>